<protein>
    <submittedName>
        <fullName evidence="1">Uncharacterized protein</fullName>
    </submittedName>
</protein>
<keyword evidence="2" id="KW-1185">Reference proteome</keyword>
<dbReference type="EMBL" id="CAKOFQ010006849">
    <property type="protein sequence ID" value="CAH1976591.1"/>
    <property type="molecule type" value="Genomic_DNA"/>
</dbReference>
<reference evidence="1" key="1">
    <citation type="submission" date="2022-03" db="EMBL/GenBank/DDBJ databases">
        <authorList>
            <person name="Sayadi A."/>
        </authorList>
    </citation>
    <scope>NUCLEOTIDE SEQUENCE</scope>
</reference>
<name>A0A9P0KIH1_ACAOB</name>
<comment type="caution">
    <text evidence="1">The sequence shown here is derived from an EMBL/GenBank/DDBJ whole genome shotgun (WGS) entry which is preliminary data.</text>
</comment>
<dbReference type="AlphaFoldDB" id="A0A9P0KIH1"/>
<dbReference type="Proteomes" id="UP001152888">
    <property type="component" value="Unassembled WGS sequence"/>
</dbReference>
<sequence>MLFSKFSKRIIYRFPILPLNGKKLQTSLKKGGISLIASSNRWETH</sequence>
<proteinExistence type="predicted"/>
<organism evidence="1 2">
    <name type="scientific">Acanthoscelides obtectus</name>
    <name type="common">Bean weevil</name>
    <name type="synonym">Bruchus obtectus</name>
    <dbReference type="NCBI Taxonomy" id="200917"/>
    <lineage>
        <taxon>Eukaryota</taxon>
        <taxon>Metazoa</taxon>
        <taxon>Ecdysozoa</taxon>
        <taxon>Arthropoda</taxon>
        <taxon>Hexapoda</taxon>
        <taxon>Insecta</taxon>
        <taxon>Pterygota</taxon>
        <taxon>Neoptera</taxon>
        <taxon>Endopterygota</taxon>
        <taxon>Coleoptera</taxon>
        <taxon>Polyphaga</taxon>
        <taxon>Cucujiformia</taxon>
        <taxon>Chrysomeloidea</taxon>
        <taxon>Chrysomelidae</taxon>
        <taxon>Bruchinae</taxon>
        <taxon>Bruchini</taxon>
        <taxon>Acanthoscelides</taxon>
    </lineage>
</organism>
<gene>
    <name evidence="1" type="ORF">ACAOBT_LOCUS12212</name>
</gene>
<evidence type="ECO:0000313" key="2">
    <source>
        <dbReference type="Proteomes" id="UP001152888"/>
    </source>
</evidence>
<evidence type="ECO:0000313" key="1">
    <source>
        <dbReference type="EMBL" id="CAH1976591.1"/>
    </source>
</evidence>
<accession>A0A9P0KIH1</accession>